<dbReference type="GO" id="GO:0003723">
    <property type="term" value="F:RNA binding"/>
    <property type="evidence" value="ECO:0007669"/>
    <property type="project" value="UniProtKB-UniRule"/>
</dbReference>
<gene>
    <name evidence="9" type="ORF">FDP41_002173</name>
</gene>
<organism evidence="9 10">
    <name type="scientific">Naegleria fowleri</name>
    <name type="common">Brain eating amoeba</name>
    <dbReference type="NCBI Taxonomy" id="5763"/>
    <lineage>
        <taxon>Eukaryota</taxon>
        <taxon>Discoba</taxon>
        <taxon>Heterolobosea</taxon>
        <taxon>Tetramitia</taxon>
        <taxon>Eutetramitia</taxon>
        <taxon>Vahlkampfiidae</taxon>
        <taxon>Naegleria</taxon>
    </lineage>
</organism>
<feature type="region of interest" description="Disordered" evidence="7">
    <location>
        <begin position="1"/>
        <end position="49"/>
    </location>
</feature>
<feature type="compositionally biased region" description="Acidic residues" evidence="7">
    <location>
        <begin position="149"/>
        <end position="158"/>
    </location>
</feature>
<keyword evidence="5" id="KW-0508">mRNA splicing</keyword>
<evidence type="ECO:0000259" key="8">
    <source>
        <dbReference type="PROSITE" id="PS50102"/>
    </source>
</evidence>
<dbReference type="AlphaFoldDB" id="A0A6A5BM44"/>
<evidence type="ECO:0000256" key="7">
    <source>
        <dbReference type="SAM" id="MobiDB-lite"/>
    </source>
</evidence>
<dbReference type="Proteomes" id="UP000444721">
    <property type="component" value="Unassembled WGS sequence"/>
</dbReference>
<dbReference type="VEuPathDB" id="AmoebaDB:NF0093560"/>
<dbReference type="InterPro" id="IPR012677">
    <property type="entry name" value="Nucleotide-bd_a/b_plait_sf"/>
</dbReference>
<dbReference type="GO" id="GO:0005684">
    <property type="term" value="C:U2-type spliceosomal complex"/>
    <property type="evidence" value="ECO:0007669"/>
    <property type="project" value="TreeGrafter"/>
</dbReference>
<evidence type="ECO:0000256" key="3">
    <source>
        <dbReference type="ARBA" id="ARBA00022737"/>
    </source>
</evidence>
<evidence type="ECO:0000256" key="6">
    <source>
        <dbReference type="PROSITE-ProRule" id="PRU00176"/>
    </source>
</evidence>
<dbReference type="PANTHER" id="PTHR15608">
    <property type="entry name" value="SPLICING FACTOR U2AF-ASSOCIATED PROTEIN 2"/>
    <property type="match status" value="1"/>
</dbReference>
<comment type="similarity">
    <text evidence="1">Belongs to the HTATSF1 family.</text>
</comment>
<dbReference type="GeneID" id="68109391"/>
<dbReference type="SMART" id="SM00360">
    <property type="entry name" value="RRM"/>
    <property type="match status" value="2"/>
</dbReference>
<dbReference type="InterPro" id="IPR034393">
    <property type="entry name" value="TatSF1-like"/>
</dbReference>
<dbReference type="GO" id="GO:0000398">
    <property type="term" value="P:mRNA splicing, via spliceosome"/>
    <property type="evidence" value="ECO:0007669"/>
    <property type="project" value="InterPro"/>
</dbReference>
<dbReference type="PROSITE" id="PS50102">
    <property type="entry name" value="RRM"/>
    <property type="match status" value="1"/>
</dbReference>
<dbReference type="EMBL" id="VFQX01000028">
    <property type="protein sequence ID" value="KAF0979103.1"/>
    <property type="molecule type" value="Genomic_DNA"/>
</dbReference>
<reference evidence="9 10" key="1">
    <citation type="journal article" date="2019" name="Sci. Rep.">
        <title>Nanopore sequencing improves the draft genome of the human pathogenic amoeba Naegleria fowleri.</title>
        <authorList>
            <person name="Liechti N."/>
            <person name="Schurch N."/>
            <person name="Bruggmann R."/>
            <person name="Wittwer M."/>
        </authorList>
    </citation>
    <scope>NUCLEOTIDE SEQUENCE [LARGE SCALE GENOMIC DNA]</scope>
    <source>
        <strain evidence="9 10">ATCC 30894</strain>
    </source>
</reference>
<dbReference type="CDD" id="cd12281">
    <property type="entry name" value="RRM1_TatSF1_like"/>
    <property type="match status" value="1"/>
</dbReference>
<dbReference type="InterPro" id="IPR034392">
    <property type="entry name" value="TatSF1-like_RRM1"/>
</dbReference>
<comment type="caution">
    <text evidence="9">The sequence shown here is derived from an EMBL/GenBank/DDBJ whole genome shotgun (WGS) entry which is preliminary data.</text>
</comment>
<sequence length="445" mass="51715">MSENQNNHTTTDISGDENQTPPRSRVATSEHEEEEHGATVQVPGSSTLFPSGIIQDGQFFVDPETKLEYVYHGDKGAWFPHVQENQFEDQQSIYNFQETEEMRQERLEKERALKIREQLQKEKLEKKKRKHGSESTGNQKLFDSKNEENNNEQDENEISIEKSEKKKKPNDDFLPGWHEQFNTSIYITGLPLDEKKVTLQFLIETFSKCGIIKTDPFTEQPKVKLYRDEHGKLKGDARVTFLKEESIDLALTLFDGASLFGDGSKITVERAQFTKPENYDASRSLEYHNRRKQIKDKENRKLQWGFGDYPDEAMASENEPHGRVAILKHMFVPEDFSSDPLFGAELKDEIKSEVEKIGKVDKIKIYSENPEGVVEIRFKSPLHARECIKENNGRMFDGRRVVAYLWDGKENFNVVESKEQEEERLERYTKEYIEQSAEKSNESKP</sequence>
<keyword evidence="4 6" id="KW-0694">RNA-binding</keyword>
<evidence type="ECO:0000256" key="2">
    <source>
        <dbReference type="ARBA" id="ARBA00022664"/>
    </source>
</evidence>
<keyword evidence="2" id="KW-0507">mRNA processing</keyword>
<accession>A0A6A5BM44</accession>
<evidence type="ECO:0000256" key="4">
    <source>
        <dbReference type="ARBA" id="ARBA00022884"/>
    </source>
</evidence>
<dbReference type="CDD" id="cd12285">
    <property type="entry name" value="RRM3_RBM39_like"/>
    <property type="match status" value="1"/>
</dbReference>
<dbReference type="PANTHER" id="PTHR15608:SF0">
    <property type="entry name" value="HIV TAT-SPECIFIC FACTOR 1"/>
    <property type="match status" value="1"/>
</dbReference>
<dbReference type="InterPro" id="IPR035979">
    <property type="entry name" value="RBD_domain_sf"/>
</dbReference>
<dbReference type="VEuPathDB" id="AmoebaDB:FDP41_002173"/>
<dbReference type="GO" id="GO:0005686">
    <property type="term" value="C:U2 snRNP"/>
    <property type="evidence" value="ECO:0007669"/>
    <property type="project" value="TreeGrafter"/>
</dbReference>
<dbReference type="Pfam" id="PF00076">
    <property type="entry name" value="RRM_1"/>
    <property type="match status" value="1"/>
</dbReference>
<dbReference type="SUPFAM" id="SSF54928">
    <property type="entry name" value="RNA-binding domain, RBD"/>
    <property type="match status" value="2"/>
</dbReference>
<dbReference type="OrthoDB" id="10258585at2759"/>
<keyword evidence="10" id="KW-1185">Reference proteome</keyword>
<name>A0A6A5BM44_NAEFO</name>
<dbReference type="OMA" id="GNWRYED"/>
<evidence type="ECO:0000256" key="1">
    <source>
        <dbReference type="ARBA" id="ARBA00007747"/>
    </source>
</evidence>
<evidence type="ECO:0000313" key="10">
    <source>
        <dbReference type="Proteomes" id="UP000444721"/>
    </source>
</evidence>
<dbReference type="FunFam" id="3.30.70.330:FF:000105">
    <property type="entry name" value="HIV Tat-specific factor 1 homolog"/>
    <property type="match status" value="1"/>
</dbReference>
<feature type="region of interest" description="Disordered" evidence="7">
    <location>
        <begin position="122"/>
        <end position="175"/>
    </location>
</feature>
<evidence type="ECO:0000313" key="9">
    <source>
        <dbReference type="EMBL" id="KAF0979103.1"/>
    </source>
</evidence>
<feature type="compositionally biased region" description="Basic and acidic residues" evidence="7">
    <location>
        <begin position="28"/>
        <end position="37"/>
    </location>
</feature>
<dbReference type="InterPro" id="IPR000504">
    <property type="entry name" value="RRM_dom"/>
</dbReference>
<dbReference type="VEuPathDB" id="AmoebaDB:NfTy_034840"/>
<proteinExistence type="inferred from homology"/>
<feature type="compositionally biased region" description="Polar residues" evidence="7">
    <location>
        <begin position="1"/>
        <end position="22"/>
    </location>
</feature>
<feature type="domain" description="RRM" evidence="8">
    <location>
        <begin position="183"/>
        <end position="273"/>
    </location>
</feature>
<protein>
    <recommendedName>
        <fullName evidence="8">RRM domain-containing protein</fullName>
    </recommendedName>
</protein>
<dbReference type="Gene3D" id="3.30.70.330">
    <property type="match status" value="2"/>
</dbReference>
<dbReference type="RefSeq" id="XP_044563816.1">
    <property type="nucleotide sequence ID" value="XM_044705339.1"/>
</dbReference>
<keyword evidence="3" id="KW-0677">Repeat</keyword>
<evidence type="ECO:0000256" key="5">
    <source>
        <dbReference type="ARBA" id="ARBA00023187"/>
    </source>
</evidence>